<feature type="signal peptide" evidence="1">
    <location>
        <begin position="1"/>
        <end position="38"/>
    </location>
</feature>
<dbReference type="EMBL" id="AP013066">
    <property type="protein sequence ID" value="BAN36137.1"/>
    <property type="molecule type" value="Genomic_DNA"/>
</dbReference>
<dbReference type="STRING" id="1163617.SCD_n02329"/>
<keyword evidence="1" id="KW-0732">Signal</keyword>
<accession>S6B6K9</accession>
<dbReference type="HOGENOM" id="CLU_2358617_0_0_4"/>
<protein>
    <submittedName>
        <fullName evidence="2">Uncharacterized protein</fullName>
    </submittedName>
</protein>
<evidence type="ECO:0000313" key="3">
    <source>
        <dbReference type="Proteomes" id="UP000015559"/>
    </source>
</evidence>
<feature type="chain" id="PRO_5004536373" evidence="1">
    <location>
        <begin position="39"/>
        <end position="115"/>
    </location>
</feature>
<reference evidence="2 3" key="1">
    <citation type="journal article" date="2012" name="Appl. Environ. Microbiol.">
        <title>Draft genome sequence of a psychrotolerant sulfur-oxidizing bacterium, Sulfuricella denitrificans skB26, and proteomic insights into cold adaptation.</title>
        <authorList>
            <person name="Watanabe T."/>
            <person name="Kojima H."/>
            <person name="Fukui M."/>
        </authorList>
    </citation>
    <scope>NUCLEOTIDE SEQUENCE [LARGE SCALE GENOMIC DNA]</scope>
    <source>
        <strain evidence="3">skB26</strain>
    </source>
</reference>
<sequence>MDVGLMGRFMVPVSNQGGCMRNLSVAVLLSIAAHAVSAADDVGRYQAIPLPRANNDVSQSVVIIDTKEGYLWEWVSTPPVGRIPDGYYLRYQGKVRPGKAIGEVVDQKQFTSPLK</sequence>
<dbReference type="Proteomes" id="UP000015559">
    <property type="component" value="Chromosome"/>
</dbReference>
<keyword evidence="3" id="KW-1185">Reference proteome</keyword>
<organism evidence="2 3">
    <name type="scientific">Sulfuricella denitrificans (strain DSM 22764 / NBRC 105220 / skB26)</name>
    <dbReference type="NCBI Taxonomy" id="1163617"/>
    <lineage>
        <taxon>Bacteria</taxon>
        <taxon>Pseudomonadati</taxon>
        <taxon>Pseudomonadota</taxon>
        <taxon>Betaproteobacteria</taxon>
        <taxon>Nitrosomonadales</taxon>
        <taxon>Sulfuricellaceae</taxon>
        <taxon>Sulfuricella</taxon>
    </lineage>
</organism>
<evidence type="ECO:0000313" key="2">
    <source>
        <dbReference type="EMBL" id="BAN36137.1"/>
    </source>
</evidence>
<evidence type="ECO:0000256" key="1">
    <source>
        <dbReference type="SAM" id="SignalP"/>
    </source>
</evidence>
<proteinExistence type="predicted"/>
<dbReference type="AlphaFoldDB" id="S6B6K9"/>
<dbReference type="KEGG" id="sdr:SCD_n02329"/>
<name>S6B6K9_SULDS</name>
<gene>
    <name evidence="2" type="ORF">SCD_n02329</name>
</gene>